<dbReference type="Pfam" id="PF03928">
    <property type="entry name" value="HbpS-like"/>
    <property type="match status" value="1"/>
</dbReference>
<evidence type="ECO:0000256" key="1">
    <source>
        <dbReference type="SAM" id="SignalP"/>
    </source>
</evidence>
<feature type="chain" id="PRO_5010611231" description="Heme-binding protein" evidence="1">
    <location>
        <begin position="25"/>
        <end position="168"/>
    </location>
</feature>
<evidence type="ECO:0008006" key="6">
    <source>
        <dbReference type="Google" id="ProtNLM"/>
    </source>
</evidence>
<evidence type="ECO:0000313" key="2">
    <source>
        <dbReference type="EMBL" id="KHF25001.1"/>
    </source>
</evidence>
<dbReference type="PANTHER" id="PTHR34309">
    <property type="entry name" value="SLR1406 PROTEIN"/>
    <property type="match status" value="1"/>
</dbReference>
<dbReference type="PANTHER" id="PTHR34309:SF10">
    <property type="entry name" value="SLR1406 PROTEIN"/>
    <property type="match status" value="1"/>
</dbReference>
<dbReference type="InterPro" id="IPR038084">
    <property type="entry name" value="PduO/GlcC-like_sf"/>
</dbReference>
<organism evidence="2 4">
    <name type="scientific">Solemya velum gill symbiont</name>
    <dbReference type="NCBI Taxonomy" id="2340"/>
    <lineage>
        <taxon>Bacteria</taxon>
        <taxon>Pseudomonadati</taxon>
        <taxon>Pseudomonadota</taxon>
        <taxon>Gammaproteobacteria</taxon>
        <taxon>sulfur-oxidizing symbionts</taxon>
    </lineage>
</organism>
<dbReference type="STRING" id="2340.JV46_04610"/>
<reference evidence="2 4" key="1">
    <citation type="journal article" date="2014" name="BMC Genomics">
        <title>The genome of the intracellular bacterium of the coastal bivalve, Solemya velum: a blueprint for thriving in and out of symbiosis.</title>
        <authorList>
            <person name="Dmytrenko O."/>
            <person name="Russell S.L."/>
            <person name="Loo W.T."/>
            <person name="Fontanez K.M."/>
            <person name="Liao L."/>
            <person name="Roeselers G."/>
            <person name="Sharma R."/>
            <person name="Stewart F.J."/>
            <person name="Newton I.L."/>
            <person name="Woyke T."/>
            <person name="Wu D."/>
            <person name="Lang J.M."/>
            <person name="Eisen J.A."/>
            <person name="Cavanaugh C.M."/>
        </authorList>
    </citation>
    <scope>NUCLEOTIDE SEQUENCE [LARGE SCALE GENOMIC DNA]</scope>
    <source>
        <strain evidence="2 4">WH</strain>
    </source>
</reference>
<proteinExistence type="predicted"/>
<dbReference type="AlphaFoldDB" id="A0A0B0HC38"/>
<dbReference type="Proteomes" id="UP000190962">
    <property type="component" value="Unassembled WGS sequence"/>
</dbReference>
<evidence type="ECO:0000313" key="4">
    <source>
        <dbReference type="Proteomes" id="UP000030856"/>
    </source>
</evidence>
<dbReference type="OrthoDB" id="5786851at2"/>
<evidence type="ECO:0000313" key="3">
    <source>
        <dbReference type="EMBL" id="OOY34290.1"/>
    </source>
</evidence>
<dbReference type="GeneID" id="86992503"/>
<protein>
    <recommendedName>
        <fullName evidence="6">Heme-binding protein</fullName>
    </recommendedName>
</protein>
<keyword evidence="1" id="KW-0732">Signal</keyword>
<name>A0A0B0HC38_SOVGS</name>
<dbReference type="RefSeq" id="WP_043117225.1">
    <property type="nucleotide sequence ID" value="NZ_JRAA01000002.1"/>
</dbReference>
<dbReference type="InterPro" id="IPR052517">
    <property type="entry name" value="GlcG_carb_metab_protein"/>
</dbReference>
<dbReference type="EMBL" id="MPNX01000018">
    <property type="protein sequence ID" value="OOY34290.1"/>
    <property type="molecule type" value="Genomic_DNA"/>
</dbReference>
<dbReference type="Proteomes" id="UP000030856">
    <property type="component" value="Unassembled WGS sequence"/>
</dbReference>
<reference evidence="3 5" key="2">
    <citation type="submission" date="2016-11" db="EMBL/GenBank/DDBJ databases">
        <title>Mixed transmission modes and dynamic genome evolution in an obligate animal-bacterial symbiosis.</title>
        <authorList>
            <person name="Russell S.L."/>
            <person name="Corbett-Detig R.B."/>
            <person name="Cavanaugh C.M."/>
        </authorList>
    </citation>
    <scope>NUCLEOTIDE SEQUENCE [LARGE SCALE GENOMIC DNA]</scope>
    <source>
        <strain evidence="3">MA-KB16</strain>
    </source>
</reference>
<feature type="signal peptide" evidence="1">
    <location>
        <begin position="1"/>
        <end position="24"/>
    </location>
</feature>
<gene>
    <name evidence="3" type="ORF">BOV88_11015</name>
    <name evidence="2" type="ORF">JV46_04610</name>
</gene>
<sequence>MKLCRYIDNLLFVLCLGAAQALHASDVVSSQNIGMELAQDIAYESVLACRKDGYSVSAVVVDRYGILRAALRDDLAARFTLEIAERKANMTVMSWSDSGEFRELRQDIRPELNHIDGLIVMVGGVKITSGGYNLGAVGVSGAPGGELDAACARQALENLSERIEFAIE</sequence>
<accession>A0A0B0HC38</accession>
<dbReference type="InterPro" id="IPR005624">
    <property type="entry name" value="PduO/GlcC-like"/>
</dbReference>
<dbReference type="Gene3D" id="3.30.450.150">
    <property type="entry name" value="Haem-degrading domain"/>
    <property type="match status" value="1"/>
</dbReference>
<comment type="caution">
    <text evidence="2">The sequence shown here is derived from an EMBL/GenBank/DDBJ whole genome shotgun (WGS) entry which is preliminary data.</text>
</comment>
<dbReference type="PATRIC" id="fig|2340.3.peg.1635"/>
<dbReference type="eggNOG" id="COG3193">
    <property type="taxonomic scope" value="Bacteria"/>
</dbReference>
<dbReference type="SUPFAM" id="SSF143744">
    <property type="entry name" value="GlcG-like"/>
    <property type="match status" value="1"/>
</dbReference>
<keyword evidence="4" id="KW-1185">Reference proteome</keyword>
<dbReference type="EMBL" id="JRAA01000002">
    <property type="protein sequence ID" value="KHF25001.1"/>
    <property type="molecule type" value="Genomic_DNA"/>
</dbReference>
<evidence type="ECO:0000313" key="5">
    <source>
        <dbReference type="Proteomes" id="UP000190962"/>
    </source>
</evidence>